<evidence type="ECO:0000313" key="2">
    <source>
        <dbReference type="EMBL" id="TFY62311.1"/>
    </source>
</evidence>
<dbReference type="AlphaFoldDB" id="A0A4Y9YLF7"/>
<feature type="compositionally biased region" description="Basic and acidic residues" evidence="1">
    <location>
        <begin position="108"/>
        <end position="120"/>
    </location>
</feature>
<evidence type="ECO:0000256" key="1">
    <source>
        <dbReference type="SAM" id="MobiDB-lite"/>
    </source>
</evidence>
<reference evidence="2 3" key="1">
    <citation type="submission" date="2019-02" db="EMBL/GenBank/DDBJ databases">
        <title>Genome sequencing of the rare red list fungi Dentipellis fragilis.</title>
        <authorList>
            <person name="Buettner E."/>
            <person name="Kellner H."/>
        </authorList>
    </citation>
    <scope>NUCLEOTIDE SEQUENCE [LARGE SCALE GENOMIC DNA]</scope>
    <source>
        <strain evidence="2 3">DSM 105465</strain>
    </source>
</reference>
<keyword evidence="3" id="KW-1185">Reference proteome</keyword>
<dbReference type="EMBL" id="SEOQ01000469">
    <property type="protein sequence ID" value="TFY62311.1"/>
    <property type="molecule type" value="Genomic_DNA"/>
</dbReference>
<feature type="compositionally biased region" description="Polar residues" evidence="1">
    <location>
        <begin position="72"/>
        <end position="89"/>
    </location>
</feature>
<dbReference type="Proteomes" id="UP000298327">
    <property type="component" value="Unassembled WGS sequence"/>
</dbReference>
<name>A0A4Y9YLF7_9AGAM</name>
<accession>A0A4Y9YLF7</accession>
<organism evidence="2 3">
    <name type="scientific">Dentipellis fragilis</name>
    <dbReference type="NCBI Taxonomy" id="205917"/>
    <lineage>
        <taxon>Eukaryota</taxon>
        <taxon>Fungi</taxon>
        <taxon>Dikarya</taxon>
        <taxon>Basidiomycota</taxon>
        <taxon>Agaricomycotina</taxon>
        <taxon>Agaricomycetes</taxon>
        <taxon>Russulales</taxon>
        <taxon>Hericiaceae</taxon>
        <taxon>Dentipellis</taxon>
    </lineage>
</organism>
<feature type="region of interest" description="Disordered" evidence="1">
    <location>
        <begin position="31"/>
        <end position="129"/>
    </location>
</feature>
<evidence type="ECO:0000313" key="3">
    <source>
        <dbReference type="Proteomes" id="UP000298327"/>
    </source>
</evidence>
<gene>
    <name evidence="2" type="ORF">EVG20_g6754</name>
</gene>
<sequence>MHLRRPRLGVDIKSAYSGEHEIHNSCRTSWLPSRRRKGLQSRNDRCGGVSRSMQCAPREHELAVEDPDVPQHHTSVPTLSEQPGSTEIEANSEHRREQGTNSYLDAPFSEKEGNGSRRLDGPLQHSGRA</sequence>
<protein>
    <submittedName>
        <fullName evidence="2">Uncharacterized protein</fullName>
    </submittedName>
</protein>
<comment type="caution">
    <text evidence="2">The sequence shown here is derived from an EMBL/GenBank/DDBJ whole genome shotgun (WGS) entry which is preliminary data.</text>
</comment>
<proteinExistence type="predicted"/>